<dbReference type="RefSeq" id="WP_380633117.1">
    <property type="nucleotide sequence ID" value="NZ_JBHSQO010000003.1"/>
</dbReference>
<evidence type="ECO:0000313" key="2">
    <source>
        <dbReference type="Proteomes" id="UP001596220"/>
    </source>
</evidence>
<dbReference type="EMBL" id="JBHSQO010000003">
    <property type="protein sequence ID" value="MFC6088525.1"/>
    <property type="molecule type" value="Genomic_DNA"/>
</dbReference>
<comment type="caution">
    <text evidence="1">The sequence shown here is derived from an EMBL/GenBank/DDBJ whole genome shotgun (WGS) entry which is preliminary data.</text>
</comment>
<proteinExistence type="predicted"/>
<dbReference type="Proteomes" id="UP001596220">
    <property type="component" value="Unassembled WGS sequence"/>
</dbReference>
<evidence type="ECO:0000313" key="1">
    <source>
        <dbReference type="EMBL" id="MFC6088525.1"/>
    </source>
</evidence>
<protein>
    <recommendedName>
        <fullName evidence="3">YbaB/EbfC DNA-binding family protein</fullName>
    </recommendedName>
</protein>
<organism evidence="1 2">
    <name type="scientific">Saccharothrix lopnurensis</name>
    <dbReference type="NCBI Taxonomy" id="1670621"/>
    <lineage>
        <taxon>Bacteria</taxon>
        <taxon>Bacillati</taxon>
        <taxon>Actinomycetota</taxon>
        <taxon>Actinomycetes</taxon>
        <taxon>Pseudonocardiales</taxon>
        <taxon>Pseudonocardiaceae</taxon>
        <taxon>Saccharothrix</taxon>
    </lineage>
</organism>
<accession>A0ABW1NYR7</accession>
<reference evidence="2" key="1">
    <citation type="journal article" date="2019" name="Int. J. Syst. Evol. Microbiol.">
        <title>The Global Catalogue of Microorganisms (GCM) 10K type strain sequencing project: providing services to taxonomists for standard genome sequencing and annotation.</title>
        <authorList>
            <consortium name="The Broad Institute Genomics Platform"/>
            <consortium name="The Broad Institute Genome Sequencing Center for Infectious Disease"/>
            <person name="Wu L."/>
            <person name="Ma J."/>
        </authorList>
    </citation>
    <scope>NUCLEOTIDE SEQUENCE [LARGE SCALE GENOMIC DNA]</scope>
    <source>
        <strain evidence="2">CGMCC 4.7246</strain>
    </source>
</reference>
<name>A0ABW1NYR7_9PSEU</name>
<evidence type="ECO:0008006" key="3">
    <source>
        <dbReference type="Google" id="ProtNLM"/>
    </source>
</evidence>
<keyword evidence="2" id="KW-1185">Reference proteome</keyword>
<gene>
    <name evidence="1" type="ORF">ACFP3R_04520</name>
</gene>
<sequence>MAGVMGLGERVDAVRCEASGRGVTVVVDLHGKLVDLSFAREALALRPAELAGVVRGLVDEAAEGALAEGLAVVGEVVPAELLEPLSPGAHPTRGA</sequence>